<feature type="compositionally biased region" description="Polar residues" evidence="7">
    <location>
        <begin position="53"/>
        <end position="66"/>
    </location>
</feature>
<evidence type="ECO:0000259" key="8">
    <source>
        <dbReference type="Pfam" id="PF11600"/>
    </source>
</evidence>
<dbReference type="InterPro" id="IPR022043">
    <property type="entry name" value="CAF1A_DD"/>
</dbReference>
<keyword evidence="2" id="KW-0235">DNA replication</keyword>
<keyword evidence="5" id="KW-0234">DNA repair</keyword>
<dbReference type="InterPro" id="IPR021644">
    <property type="entry name" value="CAF-1_p150_acidic"/>
</dbReference>
<feature type="compositionally biased region" description="Low complexity" evidence="7">
    <location>
        <begin position="9"/>
        <end position="52"/>
    </location>
</feature>
<evidence type="ECO:0000256" key="5">
    <source>
        <dbReference type="ARBA" id="ARBA00023204"/>
    </source>
</evidence>
<evidence type="ECO:0000256" key="6">
    <source>
        <dbReference type="ARBA" id="ARBA00023242"/>
    </source>
</evidence>
<evidence type="ECO:0000259" key="10">
    <source>
        <dbReference type="Pfam" id="PF21796"/>
    </source>
</evidence>
<protein>
    <submittedName>
        <fullName evidence="11">Chromatin assembly factor 1 subunit A-domain-containing protein</fullName>
    </submittedName>
</protein>
<feature type="region of interest" description="Disordered" evidence="7">
    <location>
        <begin position="1"/>
        <end position="161"/>
    </location>
</feature>
<dbReference type="Pfam" id="PF11600">
    <property type="entry name" value="CAF1A_acidic"/>
    <property type="match status" value="1"/>
</dbReference>
<evidence type="ECO:0000256" key="4">
    <source>
        <dbReference type="ARBA" id="ARBA00023186"/>
    </source>
</evidence>
<evidence type="ECO:0000313" key="12">
    <source>
        <dbReference type="Proteomes" id="UP000774617"/>
    </source>
</evidence>
<dbReference type="PANTHER" id="PTHR15272:SF0">
    <property type="entry name" value="CHROMATIN ASSEMBLY FACTOR 1 SUBUNIT A"/>
    <property type="match status" value="1"/>
</dbReference>
<evidence type="ECO:0000313" key="11">
    <source>
        <dbReference type="EMBL" id="KAH7042689.1"/>
    </source>
</evidence>
<dbReference type="Proteomes" id="UP000774617">
    <property type="component" value="Unassembled WGS sequence"/>
</dbReference>
<gene>
    <name evidence="11" type="ORF">B0J12DRAFT_579391</name>
</gene>
<comment type="subcellular location">
    <subcellularLocation>
        <location evidence="1">Nucleus</location>
    </subcellularLocation>
</comment>
<feature type="domain" description="Chromatin assembly factor 1 p150 subunit acidic region" evidence="8">
    <location>
        <begin position="71"/>
        <end position="158"/>
    </location>
</feature>
<keyword evidence="4" id="KW-0143">Chaperone</keyword>
<accession>A0ABQ8G2C1</accession>
<reference evidence="11 12" key="1">
    <citation type="journal article" date="2021" name="Nat. Commun.">
        <title>Genetic determinants of endophytism in the Arabidopsis root mycobiome.</title>
        <authorList>
            <person name="Mesny F."/>
            <person name="Miyauchi S."/>
            <person name="Thiergart T."/>
            <person name="Pickel B."/>
            <person name="Atanasova L."/>
            <person name="Karlsson M."/>
            <person name="Huettel B."/>
            <person name="Barry K.W."/>
            <person name="Haridas S."/>
            <person name="Chen C."/>
            <person name="Bauer D."/>
            <person name="Andreopoulos W."/>
            <person name="Pangilinan J."/>
            <person name="LaButti K."/>
            <person name="Riley R."/>
            <person name="Lipzen A."/>
            <person name="Clum A."/>
            <person name="Drula E."/>
            <person name="Henrissat B."/>
            <person name="Kohler A."/>
            <person name="Grigoriev I.V."/>
            <person name="Martin F.M."/>
            <person name="Hacquard S."/>
        </authorList>
    </citation>
    <scope>NUCLEOTIDE SEQUENCE [LARGE SCALE GENOMIC DNA]</scope>
    <source>
        <strain evidence="11 12">MPI-SDFR-AT-0080</strain>
    </source>
</reference>
<evidence type="ECO:0000256" key="7">
    <source>
        <dbReference type="SAM" id="MobiDB-lite"/>
    </source>
</evidence>
<evidence type="ECO:0000256" key="3">
    <source>
        <dbReference type="ARBA" id="ARBA00022763"/>
    </source>
</evidence>
<dbReference type="PANTHER" id="PTHR15272">
    <property type="entry name" value="CHROMATIN ASSEMBLY FACTOR 1 SUBUNIT A CAF-1 SUBUNIT A"/>
    <property type="match status" value="1"/>
</dbReference>
<dbReference type="Pfam" id="PF12253">
    <property type="entry name" value="CAF1A_dimeriz"/>
    <property type="match status" value="1"/>
</dbReference>
<feature type="region of interest" description="Disordered" evidence="7">
    <location>
        <begin position="522"/>
        <end position="543"/>
    </location>
</feature>
<feature type="domain" description="Chromatin assembly factor 1 subunit A dimerization" evidence="9">
    <location>
        <begin position="337"/>
        <end position="410"/>
    </location>
</feature>
<keyword evidence="6" id="KW-0539">Nucleus</keyword>
<feature type="region of interest" description="Disordered" evidence="7">
    <location>
        <begin position="386"/>
        <end position="417"/>
    </location>
</feature>
<organism evidence="11 12">
    <name type="scientific">Macrophomina phaseolina</name>
    <dbReference type="NCBI Taxonomy" id="35725"/>
    <lineage>
        <taxon>Eukaryota</taxon>
        <taxon>Fungi</taxon>
        <taxon>Dikarya</taxon>
        <taxon>Ascomycota</taxon>
        <taxon>Pezizomycotina</taxon>
        <taxon>Dothideomycetes</taxon>
        <taxon>Dothideomycetes incertae sedis</taxon>
        <taxon>Botryosphaeriales</taxon>
        <taxon>Botryosphaeriaceae</taxon>
        <taxon>Macrophomina</taxon>
    </lineage>
</organism>
<evidence type="ECO:0000259" key="9">
    <source>
        <dbReference type="Pfam" id="PF12253"/>
    </source>
</evidence>
<dbReference type="InterPro" id="IPR048800">
    <property type="entry name" value="Cac1-like_C"/>
</dbReference>
<name>A0ABQ8G2C1_9PEZI</name>
<keyword evidence="12" id="KW-1185">Reference proteome</keyword>
<feature type="compositionally biased region" description="Basic and acidic residues" evidence="7">
    <location>
        <begin position="76"/>
        <end position="151"/>
    </location>
</feature>
<dbReference type="EMBL" id="JAGTJR010000025">
    <property type="protein sequence ID" value="KAH7042689.1"/>
    <property type="molecule type" value="Genomic_DNA"/>
</dbReference>
<feature type="domain" description="Chromatin assembly factor 1 subunit Cac1-like C-terminal" evidence="10">
    <location>
        <begin position="551"/>
        <end position="605"/>
    </location>
</feature>
<dbReference type="Pfam" id="PF21796">
    <property type="entry name" value="Cac1_C"/>
    <property type="match status" value="1"/>
</dbReference>
<evidence type="ECO:0000256" key="2">
    <source>
        <dbReference type="ARBA" id="ARBA00022705"/>
    </source>
</evidence>
<sequence length="609" mass="67494">MLDARATTPQGSPSSPYSSDLSTPKSIASPANSPLPQPSASAAGSSAPNNLNVPTAVSSTSNSTAGATPAKRRRLTSQEKEQQRLEKEAQAKAREEKKLRKEAQKEEEKRQKEEQRKVKEEAKRAKEEELRKKNEEKEAKKREKQLEEEKKAKVRSGITNELQAQPKLNKWFTMNAAGNTAELAHRRKSISVEPNEAAASPSAVSTPQKKPRFSDYEQTFLPYEKKTHEVLAPETLFWADRSDADKEAAISRLNGIATSGSEQAKHEFLQLVEKRDFAKLLGIPAAERGKRGVKYPRVRDIVARLQGSSDQPVDLTEESSETKMRGLLETLKTIPMKYIHFTEDVRPPYCGTFTKIQSDKESRRLAINPFSKTLPEANYDYDSEYEWEDAEEGEDLDAEDEDDLESEGAEDLDDFLEDDDDAAHSKRRLITGDLEPVCSGLCWEDSKGVLRRADGSTDANATFSEYRMGILLEPPPTSIDPFSTAYWQTAPPPAAVSGTRDVLGMMQPPRLPLQSRPDNGASISAVRPPPTTVNGTGAPKPPKRTIPEALMAEFKDAIKGSDLTKLALIEALKKRFPKVPKDAISNTLPLVAQRVGPSAAEKRWMLLDT</sequence>
<keyword evidence="3" id="KW-0227">DNA damage</keyword>
<comment type="caution">
    <text evidence="11">The sequence shown here is derived from an EMBL/GenBank/DDBJ whole genome shotgun (WGS) entry which is preliminary data.</text>
</comment>
<evidence type="ECO:0000256" key="1">
    <source>
        <dbReference type="ARBA" id="ARBA00004123"/>
    </source>
</evidence>
<proteinExistence type="predicted"/>
<feature type="region of interest" description="Disordered" evidence="7">
    <location>
        <begin position="186"/>
        <end position="212"/>
    </location>
</feature>